<reference evidence="1" key="1">
    <citation type="submission" date="2019-09" db="EMBL/GenBank/DDBJ databases">
        <title>Organ-specific transcriptomic study of the physiology of the cattle tick, Rhipicephalus microplus.</title>
        <authorList>
            <person name="Tirloni L."/>
            <person name="Braz G."/>
            <person name="Gandara A.C.P."/>
            <person name="Sabadin G.A."/>
            <person name="da Silva R.M."/>
            <person name="Guizzo M.G."/>
            <person name="Machado J.A."/>
            <person name="Costa E.P."/>
            <person name="Gomes H.F."/>
            <person name="Moraes J."/>
            <person name="Mota M.B.S."/>
            <person name="Mesquita R.D."/>
            <person name="Alvarenga P.H."/>
            <person name="Alves F."/>
            <person name="Seixas A."/>
            <person name="da Fonseca R.N."/>
            <person name="Fogaca A."/>
            <person name="Logullo C."/>
            <person name="Tanaka A."/>
            <person name="Daffre S."/>
            <person name="Termignoni C."/>
            <person name="Vaz I.S.Jr."/>
            <person name="Oliveira P.L."/>
            <person name="Ribeiro J.M."/>
        </authorList>
    </citation>
    <scope>NUCLEOTIDE SEQUENCE</scope>
    <source>
        <strain evidence="1">Porto Alegre</strain>
    </source>
</reference>
<evidence type="ECO:0000313" key="1">
    <source>
        <dbReference type="EMBL" id="NOV43180.1"/>
    </source>
</evidence>
<protein>
    <submittedName>
        <fullName evidence="1">Putative secreted protein</fullName>
    </submittedName>
</protein>
<dbReference type="AlphaFoldDB" id="A0A6M2DBU0"/>
<proteinExistence type="predicted"/>
<name>A0A6M2DBU0_RHIMP</name>
<accession>A0A6M2DBU0</accession>
<dbReference type="EMBL" id="GHWJ01010443">
    <property type="protein sequence ID" value="NOV43180.1"/>
    <property type="molecule type" value="Transcribed_RNA"/>
</dbReference>
<sequence>MLPSGRHYGIIRISIALFRQVLYGCLISGRHFWYNFDCEHYSTHEQNISSSHSTVMATFCHRHVKKLSLLTAGFLLHFKIMIN</sequence>
<organism evidence="1">
    <name type="scientific">Rhipicephalus microplus</name>
    <name type="common">Cattle tick</name>
    <name type="synonym">Boophilus microplus</name>
    <dbReference type="NCBI Taxonomy" id="6941"/>
    <lineage>
        <taxon>Eukaryota</taxon>
        <taxon>Metazoa</taxon>
        <taxon>Ecdysozoa</taxon>
        <taxon>Arthropoda</taxon>
        <taxon>Chelicerata</taxon>
        <taxon>Arachnida</taxon>
        <taxon>Acari</taxon>
        <taxon>Parasitiformes</taxon>
        <taxon>Ixodida</taxon>
        <taxon>Ixodoidea</taxon>
        <taxon>Ixodidae</taxon>
        <taxon>Rhipicephalinae</taxon>
        <taxon>Rhipicephalus</taxon>
        <taxon>Boophilus</taxon>
    </lineage>
</organism>